<sequence>MIATGETLSYINIVLKFASDLNASQKAATRTTTPPFEHQIDERMKPPLGSTFWTDSFLHTPPSSASIHPILQMTIAGIMPHFYTILYLKI</sequence>
<accession>A0A183H600</accession>
<evidence type="ECO:0000313" key="1">
    <source>
        <dbReference type="EMBL" id="VDO34641.1"/>
    </source>
</evidence>
<proteinExistence type="predicted"/>
<keyword evidence="2" id="KW-1185">Reference proteome</keyword>
<gene>
    <name evidence="1" type="ORF">OFLC_LOCUS2911</name>
</gene>
<reference evidence="3" key="1">
    <citation type="submission" date="2016-06" db="UniProtKB">
        <authorList>
            <consortium name="WormBaseParasite"/>
        </authorList>
    </citation>
    <scope>IDENTIFICATION</scope>
</reference>
<evidence type="ECO:0000313" key="3">
    <source>
        <dbReference type="WBParaSite" id="OFLC_0000291001-mRNA-1"/>
    </source>
</evidence>
<dbReference type="EMBL" id="UZAJ01001802">
    <property type="protein sequence ID" value="VDO34641.1"/>
    <property type="molecule type" value="Genomic_DNA"/>
</dbReference>
<organism evidence="3">
    <name type="scientific">Onchocerca flexuosa</name>
    <dbReference type="NCBI Taxonomy" id="387005"/>
    <lineage>
        <taxon>Eukaryota</taxon>
        <taxon>Metazoa</taxon>
        <taxon>Ecdysozoa</taxon>
        <taxon>Nematoda</taxon>
        <taxon>Chromadorea</taxon>
        <taxon>Rhabditida</taxon>
        <taxon>Spirurina</taxon>
        <taxon>Spiruromorpha</taxon>
        <taxon>Filarioidea</taxon>
        <taxon>Onchocercidae</taxon>
        <taxon>Onchocerca</taxon>
    </lineage>
</organism>
<dbReference type="AlphaFoldDB" id="A0A183H600"/>
<reference evidence="1 2" key="2">
    <citation type="submission" date="2018-11" db="EMBL/GenBank/DDBJ databases">
        <authorList>
            <consortium name="Pathogen Informatics"/>
        </authorList>
    </citation>
    <scope>NUCLEOTIDE SEQUENCE [LARGE SCALE GENOMIC DNA]</scope>
</reference>
<name>A0A183H600_9BILA</name>
<evidence type="ECO:0000313" key="2">
    <source>
        <dbReference type="Proteomes" id="UP000267606"/>
    </source>
</evidence>
<protein>
    <submittedName>
        <fullName evidence="1 3">Uncharacterized protein</fullName>
    </submittedName>
</protein>
<dbReference type="WBParaSite" id="OFLC_0000291001-mRNA-1">
    <property type="protein sequence ID" value="OFLC_0000291001-mRNA-1"/>
    <property type="gene ID" value="OFLC_0000291001"/>
</dbReference>
<dbReference type="Proteomes" id="UP000267606">
    <property type="component" value="Unassembled WGS sequence"/>
</dbReference>